<protein>
    <recommendedName>
        <fullName evidence="2">Subtelomeric hrmA-associated cluster protein AFUB-079030/YDR124W-like helical bundle domain-containing protein</fullName>
    </recommendedName>
</protein>
<gene>
    <name evidence="3" type="ORF">E8E13_000117</name>
</gene>
<feature type="compositionally biased region" description="Acidic residues" evidence="1">
    <location>
        <begin position="388"/>
        <end position="397"/>
    </location>
</feature>
<evidence type="ECO:0000259" key="2">
    <source>
        <dbReference type="Pfam" id="PF11001"/>
    </source>
</evidence>
<accession>A0A9P4T4C8</accession>
<dbReference type="InterPro" id="IPR021264">
    <property type="entry name" value="AFUB_079030/YDR124W-like"/>
</dbReference>
<evidence type="ECO:0000256" key="1">
    <source>
        <dbReference type="SAM" id="MobiDB-lite"/>
    </source>
</evidence>
<feature type="region of interest" description="Disordered" evidence="1">
    <location>
        <begin position="344"/>
        <end position="397"/>
    </location>
</feature>
<dbReference type="Proteomes" id="UP000801428">
    <property type="component" value="Unassembled WGS sequence"/>
</dbReference>
<dbReference type="PANTHER" id="PTHR36102">
    <property type="entry name" value="CHROMOSOME 10, WHOLE GENOME SHOTGUN SEQUENCE"/>
    <property type="match status" value="1"/>
</dbReference>
<feature type="region of interest" description="Disordered" evidence="1">
    <location>
        <begin position="1"/>
        <end position="51"/>
    </location>
</feature>
<proteinExistence type="predicted"/>
<comment type="caution">
    <text evidence="3">The sequence shown here is derived from an EMBL/GenBank/DDBJ whole genome shotgun (WGS) entry which is preliminary data.</text>
</comment>
<feature type="compositionally biased region" description="Polar residues" evidence="1">
    <location>
        <begin position="20"/>
        <end position="38"/>
    </location>
</feature>
<evidence type="ECO:0000313" key="4">
    <source>
        <dbReference type="Proteomes" id="UP000801428"/>
    </source>
</evidence>
<name>A0A9P4T4C8_CURKU</name>
<feature type="domain" description="Subtelomeric hrmA-associated cluster protein AFUB-079030/YDR124W-like helical bundle" evidence="2">
    <location>
        <begin position="194"/>
        <end position="326"/>
    </location>
</feature>
<keyword evidence="4" id="KW-1185">Reference proteome</keyword>
<dbReference type="OrthoDB" id="5338458at2759"/>
<dbReference type="AlphaFoldDB" id="A0A9P4T4C8"/>
<reference evidence="3" key="1">
    <citation type="submission" date="2019-04" db="EMBL/GenBank/DDBJ databases">
        <title>Sequencing of skin fungus with MAO and IRED activity.</title>
        <authorList>
            <person name="Marsaioli A.J."/>
            <person name="Bonatto J.M.C."/>
            <person name="Reis Junior O."/>
        </authorList>
    </citation>
    <scope>NUCLEOTIDE SEQUENCE</scope>
    <source>
        <strain evidence="3">30M1</strain>
    </source>
</reference>
<dbReference type="InterPro" id="IPR047092">
    <property type="entry name" value="AFUB_07903/YDR124W-like_hel"/>
</dbReference>
<feature type="compositionally biased region" description="Basic residues" evidence="1">
    <location>
        <begin position="349"/>
        <end position="375"/>
    </location>
</feature>
<feature type="compositionally biased region" description="Polar residues" evidence="1">
    <location>
        <begin position="121"/>
        <end position="143"/>
    </location>
</feature>
<dbReference type="Pfam" id="PF11001">
    <property type="entry name" value="AFUB_07903_YDR124W_hel"/>
    <property type="match status" value="1"/>
</dbReference>
<organism evidence="3 4">
    <name type="scientific">Curvularia kusanoi</name>
    <name type="common">Cochliobolus kusanoi</name>
    <dbReference type="NCBI Taxonomy" id="90978"/>
    <lineage>
        <taxon>Eukaryota</taxon>
        <taxon>Fungi</taxon>
        <taxon>Dikarya</taxon>
        <taxon>Ascomycota</taxon>
        <taxon>Pezizomycotina</taxon>
        <taxon>Dothideomycetes</taxon>
        <taxon>Pleosporomycetidae</taxon>
        <taxon>Pleosporales</taxon>
        <taxon>Pleosporineae</taxon>
        <taxon>Pleosporaceae</taxon>
        <taxon>Curvularia</taxon>
    </lineage>
</organism>
<sequence>MKSAASRTSPQAVGCDEDPSTLTQNCDYPIPQKQNTATAGDKPAQSDDDEVAMPIPIATLVFHDGRTEPVYKPLAGHEHLFRAQPIAPPRTPFVNLAPKPIRPIQAAPTPVPRSSRPATPEQEQNTGSRQQSLSCEQKGPSAQRQDRLKSKSLKRTRSVARGLSASRKVALNEDVDESKDAIEILTEETRTFYIGDVNAFKEFLHCRFDELTMKPLRGIVTHWVKLLEPRRLGDWGKYHEMLPSEAETPPWWPATVIYKEPSHLKKNVDEMKRKEPWINKLRNVAKFTIQTTSADHFSSSKEGAHSEEMKKRAQEQILPSIFDVAQSYEDHVMQYSLFEGSGNVDSGRGKHHTWKPIPRPARRTTCSKRARRTSTRRADHAQEATYEASDEETEPDDITINVAESSLPALSPRPTTAVSQNIVHTPGSDGNFPKICRVDESVLTSGPCTPASAQGDCQMYRTASTPNSSFDQSMHGLHLEEDLDMKPLSRTPSVHGDMKPLMHTTPLQGNMQPYHGVPYNQPMQYPPSSAGFSTQMYQPQEAYTTSTPSTYAQATPTFVNPFSMYSAPSPVMGYGQYASPMRTTHAFSYDQTMYTSTPMSFTSTPMSMPMTPADTTITYNGLPADYAVDPEQLHHI</sequence>
<evidence type="ECO:0000313" key="3">
    <source>
        <dbReference type="EMBL" id="KAF2994565.1"/>
    </source>
</evidence>
<dbReference type="PANTHER" id="PTHR36102:SF1">
    <property type="entry name" value="YDR124W-LIKE HELICAL BUNDLE DOMAIN-CONTAINING PROTEIN"/>
    <property type="match status" value="1"/>
</dbReference>
<feature type="compositionally biased region" description="Polar residues" evidence="1">
    <location>
        <begin position="1"/>
        <end position="11"/>
    </location>
</feature>
<feature type="region of interest" description="Disordered" evidence="1">
    <location>
        <begin position="103"/>
        <end position="159"/>
    </location>
</feature>
<dbReference type="EMBL" id="SWKU01000039">
    <property type="protein sequence ID" value="KAF2994565.1"/>
    <property type="molecule type" value="Genomic_DNA"/>
</dbReference>